<name>A0A8C3KRJ1_9CHAR</name>
<organism evidence="4 5">
    <name type="scientific">Calidris pygmaea</name>
    <name type="common">Spoon-billed sandpiper</name>
    <dbReference type="NCBI Taxonomy" id="425635"/>
    <lineage>
        <taxon>Eukaryota</taxon>
        <taxon>Metazoa</taxon>
        <taxon>Chordata</taxon>
        <taxon>Craniata</taxon>
        <taxon>Vertebrata</taxon>
        <taxon>Euteleostomi</taxon>
        <taxon>Archelosauria</taxon>
        <taxon>Archosauria</taxon>
        <taxon>Dinosauria</taxon>
        <taxon>Saurischia</taxon>
        <taxon>Theropoda</taxon>
        <taxon>Coelurosauria</taxon>
        <taxon>Aves</taxon>
        <taxon>Neognathae</taxon>
        <taxon>Neoaves</taxon>
        <taxon>Charadriiformes</taxon>
        <taxon>Scolopacidae</taxon>
        <taxon>Calidris</taxon>
    </lineage>
</organism>
<reference evidence="4" key="2">
    <citation type="submission" date="2025-09" db="UniProtKB">
        <authorList>
            <consortium name="Ensembl"/>
        </authorList>
    </citation>
    <scope>IDENTIFICATION</scope>
</reference>
<dbReference type="PANTHER" id="PTHR11188">
    <property type="entry name" value="ARRESTIN DOMAIN CONTAINING PROTEIN"/>
    <property type="match status" value="1"/>
</dbReference>
<dbReference type="GO" id="GO:0005886">
    <property type="term" value="C:plasma membrane"/>
    <property type="evidence" value="ECO:0007669"/>
    <property type="project" value="TreeGrafter"/>
</dbReference>
<dbReference type="GO" id="GO:0015031">
    <property type="term" value="P:protein transport"/>
    <property type="evidence" value="ECO:0007669"/>
    <property type="project" value="TreeGrafter"/>
</dbReference>
<dbReference type="Gene3D" id="2.60.40.640">
    <property type="match status" value="2"/>
</dbReference>
<evidence type="ECO:0000313" key="5">
    <source>
        <dbReference type="Proteomes" id="UP000694419"/>
    </source>
</evidence>
<dbReference type="Ensembl" id="ENSCPGT00000030983.1">
    <property type="protein sequence ID" value="ENSCPGP00000028391.1"/>
    <property type="gene ID" value="ENSCPGG00000019519.1"/>
</dbReference>
<feature type="compositionally biased region" description="Basic and acidic residues" evidence="2">
    <location>
        <begin position="326"/>
        <end position="341"/>
    </location>
</feature>
<feature type="region of interest" description="Disordered" evidence="2">
    <location>
        <begin position="326"/>
        <end position="354"/>
    </location>
</feature>
<evidence type="ECO:0000256" key="1">
    <source>
        <dbReference type="ARBA" id="ARBA00005298"/>
    </source>
</evidence>
<evidence type="ECO:0000259" key="3">
    <source>
        <dbReference type="SMART" id="SM01017"/>
    </source>
</evidence>
<dbReference type="Pfam" id="PF02752">
    <property type="entry name" value="Arrestin_C"/>
    <property type="match status" value="1"/>
</dbReference>
<dbReference type="Proteomes" id="UP000694419">
    <property type="component" value="Unplaced"/>
</dbReference>
<evidence type="ECO:0000313" key="4">
    <source>
        <dbReference type="Ensembl" id="ENSCPGP00000028391.1"/>
    </source>
</evidence>
<sequence length="354" mass="39546">MSTVRAINLVLPETEVYLAGSGIDGQLVLNLRSTLVDPIVKVELVGRGYLRWFEEENPEWDYEKSTACTNQAVYVSKTQNFRIEDGWLDPGVHTFDFHFNFPPSIPSTFNSKIGCISYFVQGTCCSGQVVLAKEERCLLLQGINSACFAFLFNLSMQAPLVVEAKKDIVYFCCFRRGSVILRISLEKNIFCPGETIVFMTDIANRTCKYVRKLIFALNCIVLYRGFSSRGEPCSLEDQSEVTRLESQTDTAPFETMRVTSALVLPKPMPVTSTVIENKIMAFRYELVGTSSLPCTMSTIMARVPIIIAATLKHFSVEQKTMTLHENEGDISKGVSLHRDNSEADPGAMASRSTE</sequence>
<proteinExistence type="inferred from homology"/>
<dbReference type="PANTHER" id="PTHR11188:SF172">
    <property type="entry name" value="ARRESTIN DOMAIN-CONTAINING PROTEIN 5"/>
    <property type="match status" value="1"/>
</dbReference>
<reference evidence="4" key="1">
    <citation type="submission" date="2025-08" db="UniProtKB">
        <authorList>
            <consortium name="Ensembl"/>
        </authorList>
    </citation>
    <scope>IDENTIFICATION</scope>
</reference>
<dbReference type="InterPro" id="IPR014756">
    <property type="entry name" value="Ig_E-set"/>
</dbReference>
<feature type="domain" description="Arrestin C-terminal-like" evidence="3">
    <location>
        <begin position="175"/>
        <end position="313"/>
    </location>
</feature>
<dbReference type="Pfam" id="PF00339">
    <property type="entry name" value="Arrestin_N"/>
    <property type="match status" value="1"/>
</dbReference>
<comment type="similarity">
    <text evidence="1">Belongs to the arrestin family.</text>
</comment>
<dbReference type="GO" id="GO:0005768">
    <property type="term" value="C:endosome"/>
    <property type="evidence" value="ECO:0007669"/>
    <property type="project" value="TreeGrafter"/>
</dbReference>
<dbReference type="InterPro" id="IPR011021">
    <property type="entry name" value="Arrestin-like_N"/>
</dbReference>
<dbReference type="InterPro" id="IPR011022">
    <property type="entry name" value="Arrestin_C-like"/>
</dbReference>
<dbReference type="AlphaFoldDB" id="A0A8C3KRJ1"/>
<dbReference type="SMART" id="SM01017">
    <property type="entry name" value="Arrestin_C"/>
    <property type="match status" value="1"/>
</dbReference>
<dbReference type="SUPFAM" id="SSF81296">
    <property type="entry name" value="E set domains"/>
    <property type="match status" value="2"/>
</dbReference>
<dbReference type="InterPro" id="IPR050357">
    <property type="entry name" value="Arrestin_domain-protein"/>
</dbReference>
<accession>A0A8C3KRJ1</accession>
<evidence type="ECO:0000256" key="2">
    <source>
        <dbReference type="SAM" id="MobiDB-lite"/>
    </source>
</evidence>
<dbReference type="InterPro" id="IPR014752">
    <property type="entry name" value="Arrestin-like_C"/>
</dbReference>
<keyword evidence="5" id="KW-1185">Reference proteome</keyword>
<protein>
    <submittedName>
        <fullName evidence="4">Arrestin domain containing 5</fullName>
    </submittedName>
</protein>